<dbReference type="PANTHER" id="PTHR30389:SF17">
    <property type="entry name" value="L(+)-TARTRATE DEHYDRATASE SUBUNIT ALPHA-RELATED"/>
    <property type="match status" value="1"/>
</dbReference>
<keyword evidence="3" id="KW-0479">Metal-binding</keyword>
<dbReference type="PATRIC" id="fig|301375.6.peg.599"/>
<evidence type="ECO:0000256" key="1">
    <source>
        <dbReference type="ARBA" id="ARBA00008876"/>
    </source>
</evidence>
<feature type="region of interest" description="Disordered" evidence="7">
    <location>
        <begin position="104"/>
        <end position="124"/>
    </location>
</feature>
<dbReference type="AlphaFoldDB" id="A0A101IIV0"/>
<evidence type="ECO:0000259" key="8">
    <source>
        <dbReference type="Pfam" id="PF05681"/>
    </source>
</evidence>
<proteinExistence type="inferred from homology"/>
<keyword evidence="6" id="KW-0456">Lyase</keyword>
<dbReference type="Proteomes" id="UP000053961">
    <property type="component" value="Unassembled WGS sequence"/>
</dbReference>
<dbReference type="PANTHER" id="PTHR30389">
    <property type="entry name" value="FUMARATE HYDRATASE-RELATED"/>
    <property type="match status" value="1"/>
</dbReference>
<dbReference type="InterPro" id="IPR004646">
    <property type="entry name" value="Fe-S_hydro-lyase_TtdA-typ_cat"/>
</dbReference>
<evidence type="ECO:0000256" key="5">
    <source>
        <dbReference type="ARBA" id="ARBA00023014"/>
    </source>
</evidence>
<dbReference type="Proteomes" id="UP000057043">
    <property type="component" value="Unassembled WGS sequence"/>
</dbReference>
<evidence type="ECO:0000313" key="12">
    <source>
        <dbReference type="Proteomes" id="UP000057043"/>
    </source>
</evidence>
<evidence type="ECO:0000256" key="3">
    <source>
        <dbReference type="ARBA" id="ARBA00022723"/>
    </source>
</evidence>
<comment type="caution">
    <text evidence="10">The sequence shown here is derived from an EMBL/GenBank/DDBJ whole genome shotgun (WGS) entry which is preliminary data.</text>
</comment>
<dbReference type="EMBL" id="LGFT01000017">
    <property type="protein sequence ID" value="KUK44739.1"/>
    <property type="molecule type" value="Genomic_DNA"/>
</dbReference>
<evidence type="ECO:0000256" key="4">
    <source>
        <dbReference type="ARBA" id="ARBA00023004"/>
    </source>
</evidence>
<gene>
    <name evidence="9" type="ORF">XD72_0913</name>
    <name evidence="10" type="ORF">XE07_1455</name>
</gene>
<keyword evidence="5" id="KW-0411">Iron-sulfur</keyword>
<accession>A0A101IIV0</accession>
<dbReference type="InterPro" id="IPR051208">
    <property type="entry name" value="Class-I_Fumarase/Tartrate_DH"/>
</dbReference>
<organism evidence="10 11">
    <name type="scientific">Methanothrix harundinacea</name>
    <dbReference type="NCBI Taxonomy" id="301375"/>
    <lineage>
        <taxon>Archaea</taxon>
        <taxon>Methanobacteriati</taxon>
        <taxon>Methanobacteriota</taxon>
        <taxon>Stenosarchaea group</taxon>
        <taxon>Methanomicrobia</taxon>
        <taxon>Methanotrichales</taxon>
        <taxon>Methanotrichaceae</taxon>
        <taxon>Methanothrix</taxon>
    </lineage>
</organism>
<evidence type="ECO:0000256" key="2">
    <source>
        <dbReference type="ARBA" id="ARBA00022485"/>
    </source>
</evidence>
<dbReference type="GO" id="GO:0016829">
    <property type="term" value="F:lyase activity"/>
    <property type="evidence" value="ECO:0007669"/>
    <property type="project" value="UniProtKB-KW"/>
</dbReference>
<sequence>MRQEDLIEATVAVLKRSETTLPPWVKEMIKEASEKETSPIARSTLAAILENVEIASSEGVPLCQDTGLPVFYLEVGRDIRVPSFLEKAVAEGVRRATKTVPLRPNAVDPLTRKNTGDNTGQGMPDLIVDFAPGDCLRITAFPKGAGSENASFLSMQNPADDPLEFVASEVAKRAGRACAPVFVGVGLGGTFDLAPRLAKRALFHMPGTSDLELALLSRINEIGPGPMGLGGRTTALAVKIETALCHTASLPVAVNLQCWANRSATAKVGDEGWSID</sequence>
<reference evidence="10" key="1">
    <citation type="journal article" date="2015" name="MBio">
        <title>Genome-resolved metagenomic analysis reveals roles for candidate phyla and other microbial community members in biogeochemical transformations in oil reservoirs.</title>
        <authorList>
            <person name="Hu P."/>
            <person name="Tom L."/>
            <person name="Singh A."/>
            <person name="Thomas B.C."/>
            <person name="Baker B.J."/>
            <person name="Piceno Y.M."/>
            <person name="Andersen G.L."/>
            <person name="Banfield J.F."/>
        </authorList>
    </citation>
    <scope>NUCLEOTIDE SEQUENCE [LARGE SCALE GENOMIC DNA]</scope>
    <source>
        <strain evidence="10">56_747</strain>
    </source>
</reference>
<evidence type="ECO:0000256" key="6">
    <source>
        <dbReference type="ARBA" id="ARBA00023239"/>
    </source>
</evidence>
<dbReference type="NCBIfam" id="TIGR00722">
    <property type="entry name" value="ttdA_fumA_fumB"/>
    <property type="match status" value="1"/>
</dbReference>
<evidence type="ECO:0000256" key="7">
    <source>
        <dbReference type="SAM" id="MobiDB-lite"/>
    </source>
</evidence>
<evidence type="ECO:0000313" key="11">
    <source>
        <dbReference type="Proteomes" id="UP000053961"/>
    </source>
</evidence>
<feature type="domain" description="Fe-S hydro-lyase tartrate dehydratase alpha-type catalytic" evidence="8">
    <location>
        <begin position="8"/>
        <end position="266"/>
    </location>
</feature>
<comment type="similarity">
    <text evidence="1">Belongs to the class-I fumarase family.</text>
</comment>
<keyword evidence="2" id="KW-0004">4Fe-4S</keyword>
<dbReference type="GO" id="GO:0046872">
    <property type="term" value="F:metal ion binding"/>
    <property type="evidence" value="ECO:0007669"/>
    <property type="project" value="UniProtKB-KW"/>
</dbReference>
<dbReference type="Pfam" id="PF05681">
    <property type="entry name" value="Fumerase"/>
    <property type="match status" value="1"/>
</dbReference>
<evidence type="ECO:0000313" key="9">
    <source>
        <dbReference type="EMBL" id="KUK44739.1"/>
    </source>
</evidence>
<reference evidence="11 12" key="2">
    <citation type="journal article" date="2015" name="MBio">
        <title>Genome-Resolved Metagenomic Analysis Reveals Roles for Candidate Phyla and Other Microbial Community Members in Biogeochemical Transformations in Oil Reservoirs.</title>
        <authorList>
            <person name="Hu P."/>
            <person name="Tom L."/>
            <person name="Singh A."/>
            <person name="Thomas B.C."/>
            <person name="Baker B.J."/>
            <person name="Piceno Y.M."/>
            <person name="Andersen G.L."/>
            <person name="Banfield J.F."/>
        </authorList>
    </citation>
    <scope>NUCLEOTIDE SEQUENCE [LARGE SCALE GENOMIC DNA]</scope>
    <source>
        <strain evidence="9">57_489</strain>
    </source>
</reference>
<dbReference type="GO" id="GO:0051539">
    <property type="term" value="F:4 iron, 4 sulfur cluster binding"/>
    <property type="evidence" value="ECO:0007669"/>
    <property type="project" value="UniProtKB-KW"/>
</dbReference>
<protein>
    <submittedName>
        <fullName evidence="10">Fumarase, alpha subunit</fullName>
    </submittedName>
</protein>
<dbReference type="NCBIfam" id="NF004885">
    <property type="entry name" value="PRK06246.1"/>
    <property type="match status" value="1"/>
</dbReference>
<dbReference type="EMBL" id="LGHB01000023">
    <property type="protein sequence ID" value="KUK95928.1"/>
    <property type="molecule type" value="Genomic_DNA"/>
</dbReference>
<evidence type="ECO:0000313" key="10">
    <source>
        <dbReference type="EMBL" id="KUK95928.1"/>
    </source>
</evidence>
<keyword evidence="4" id="KW-0408">Iron</keyword>
<name>A0A101IIV0_9EURY</name>